<dbReference type="InterPro" id="IPR004268">
    <property type="entry name" value="MurJ"/>
</dbReference>
<dbReference type="PRINTS" id="PR01806">
    <property type="entry name" value="VIRFACTRMVIN"/>
</dbReference>
<comment type="subcellular location">
    <subcellularLocation>
        <location evidence="1">Cell membrane</location>
        <topology evidence="1">Multi-pass membrane protein</topology>
    </subcellularLocation>
</comment>
<keyword evidence="10" id="KW-1185">Reference proteome</keyword>
<dbReference type="GO" id="GO:0008360">
    <property type="term" value="P:regulation of cell shape"/>
    <property type="evidence" value="ECO:0007669"/>
    <property type="project" value="UniProtKB-KW"/>
</dbReference>
<feature type="transmembrane region" description="Helical" evidence="8">
    <location>
        <begin position="62"/>
        <end position="83"/>
    </location>
</feature>
<dbReference type="InterPro" id="IPR051050">
    <property type="entry name" value="Lipid_II_flippase_MurJ/MviN"/>
</dbReference>
<dbReference type="Pfam" id="PF03023">
    <property type="entry name" value="MurJ"/>
    <property type="match status" value="1"/>
</dbReference>
<sequence length="546" mass="58241">MSDLDATMMMPRVQPEASPSLARSSSTLAIATLVSRITGFGWKIVLAWVVGLGQLNDSYTVASSFPTIINELLLGGVLSSVVVPLLVRAQKEDRDRGEAYTQRLLTIGCTILVVGTTLAMIFARELTNLYVSDEGTEANPELTEAFTYLILPAIVFMGLSAMVMAILNTKSRFAATGWAPVTNNLIMFAVIGLYAIMPGELTLNPVAMSDPKLLVLGIGFPLGIASQLFVLIPALRKTGFRFRVRFGWDRRLGEFGGLAAWVIAYALLGQLGVSAVTNTATNGAGGGAATYFNAWLLLQFPYGVIGVSLLTVIMPRMSRAAADGDFEKVKDDLSLGSRLSTVMLGPLCGLMTVLGPSIGIALVSFGKSDVDQATRLGLAVTSAAFGVLPFAICMLQMRVFYAMKDSRTPTLIMAVMMAVKVPLSYLCPQLLDANDLVYGLTFVNSLSFVVGAIVGELWLRSRLGRLGTSAVVRTVLKTFVASVWGAAAALAVVLWMDGNKTVGGAWLSLVLGTLAGGLVTFGIMTALRVRELDAATARITRLVRRR</sequence>
<name>A0A4Q7KNS0_9PSEU</name>
<feature type="transmembrane region" description="Helical" evidence="8">
    <location>
        <begin position="255"/>
        <end position="276"/>
    </location>
</feature>
<feature type="transmembrane region" description="Helical" evidence="8">
    <location>
        <begin position="437"/>
        <end position="459"/>
    </location>
</feature>
<accession>A0A4Q7KNS0</accession>
<feature type="transmembrane region" description="Helical" evidence="8">
    <location>
        <begin position="213"/>
        <end position="235"/>
    </location>
</feature>
<evidence type="ECO:0000256" key="7">
    <source>
        <dbReference type="ARBA" id="ARBA00023136"/>
    </source>
</evidence>
<feature type="transmembrane region" description="Helical" evidence="8">
    <location>
        <begin position="104"/>
        <end position="123"/>
    </location>
</feature>
<evidence type="ECO:0000313" key="10">
    <source>
        <dbReference type="Proteomes" id="UP000294257"/>
    </source>
</evidence>
<feature type="transmembrane region" description="Helical" evidence="8">
    <location>
        <begin position="506"/>
        <end position="529"/>
    </location>
</feature>
<evidence type="ECO:0000256" key="6">
    <source>
        <dbReference type="ARBA" id="ARBA00022989"/>
    </source>
</evidence>
<dbReference type="GO" id="GO:0034204">
    <property type="term" value="P:lipid translocation"/>
    <property type="evidence" value="ECO:0007669"/>
    <property type="project" value="TreeGrafter"/>
</dbReference>
<dbReference type="GO" id="GO:0009252">
    <property type="term" value="P:peptidoglycan biosynthetic process"/>
    <property type="evidence" value="ECO:0007669"/>
    <property type="project" value="UniProtKB-KW"/>
</dbReference>
<feature type="transmembrane region" description="Helical" evidence="8">
    <location>
        <begin position="178"/>
        <end position="197"/>
    </location>
</feature>
<evidence type="ECO:0000256" key="5">
    <source>
        <dbReference type="ARBA" id="ARBA00022984"/>
    </source>
</evidence>
<evidence type="ECO:0000256" key="3">
    <source>
        <dbReference type="ARBA" id="ARBA00022692"/>
    </source>
</evidence>
<organism evidence="9 10">
    <name type="scientific">Herbihabitans rhizosphaerae</name>
    <dbReference type="NCBI Taxonomy" id="1872711"/>
    <lineage>
        <taxon>Bacteria</taxon>
        <taxon>Bacillati</taxon>
        <taxon>Actinomycetota</taxon>
        <taxon>Actinomycetes</taxon>
        <taxon>Pseudonocardiales</taxon>
        <taxon>Pseudonocardiaceae</taxon>
        <taxon>Herbihabitans</taxon>
    </lineage>
</organism>
<dbReference type="CDD" id="cd13123">
    <property type="entry name" value="MATE_MurJ_like"/>
    <property type="match status" value="1"/>
</dbReference>
<evidence type="ECO:0000256" key="4">
    <source>
        <dbReference type="ARBA" id="ARBA00022960"/>
    </source>
</evidence>
<evidence type="ECO:0000313" key="9">
    <source>
        <dbReference type="EMBL" id="RZS37620.1"/>
    </source>
</evidence>
<evidence type="ECO:0000256" key="2">
    <source>
        <dbReference type="ARBA" id="ARBA00022475"/>
    </source>
</evidence>
<dbReference type="OrthoDB" id="9786339at2"/>
<feature type="transmembrane region" description="Helical" evidence="8">
    <location>
        <begin position="376"/>
        <end position="399"/>
    </location>
</feature>
<proteinExistence type="predicted"/>
<keyword evidence="5" id="KW-0573">Peptidoglycan synthesis</keyword>
<keyword evidence="7 8" id="KW-0472">Membrane</keyword>
<feature type="transmembrane region" description="Helical" evidence="8">
    <location>
        <begin position="145"/>
        <end position="166"/>
    </location>
</feature>
<dbReference type="GO" id="GO:0015648">
    <property type="term" value="F:lipid-linked peptidoglycan transporter activity"/>
    <property type="evidence" value="ECO:0007669"/>
    <property type="project" value="TreeGrafter"/>
</dbReference>
<feature type="transmembrane region" description="Helical" evidence="8">
    <location>
        <begin position="339"/>
        <end position="364"/>
    </location>
</feature>
<keyword evidence="3 8" id="KW-0812">Transmembrane</keyword>
<dbReference type="NCBIfam" id="TIGR01695">
    <property type="entry name" value="murJ_mviN"/>
    <property type="match status" value="1"/>
</dbReference>
<dbReference type="PANTHER" id="PTHR47019">
    <property type="entry name" value="LIPID II FLIPPASE MURJ"/>
    <property type="match status" value="1"/>
</dbReference>
<dbReference type="Proteomes" id="UP000294257">
    <property type="component" value="Unassembled WGS sequence"/>
</dbReference>
<keyword evidence="4" id="KW-0133">Cell shape</keyword>
<comment type="caution">
    <text evidence="9">The sequence shown here is derived from an EMBL/GenBank/DDBJ whole genome shotgun (WGS) entry which is preliminary data.</text>
</comment>
<feature type="transmembrane region" description="Helical" evidence="8">
    <location>
        <begin position="471"/>
        <end position="494"/>
    </location>
</feature>
<dbReference type="AlphaFoldDB" id="A0A4Q7KNS0"/>
<dbReference type="EMBL" id="SGWQ01000005">
    <property type="protein sequence ID" value="RZS37620.1"/>
    <property type="molecule type" value="Genomic_DNA"/>
</dbReference>
<reference evidence="9 10" key="1">
    <citation type="submission" date="2019-02" db="EMBL/GenBank/DDBJ databases">
        <title>Genomic Encyclopedia of Type Strains, Phase IV (KMG-IV): sequencing the most valuable type-strain genomes for metagenomic binning, comparative biology and taxonomic classification.</title>
        <authorList>
            <person name="Goeker M."/>
        </authorList>
    </citation>
    <scope>NUCLEOTIDE SEQUENCE [LARGE SCALE GENOMIC DNA]</scope>
    <source>
        <strain evidence="9 10">DSM 101727</strain>
    </source>
</reference>
<dbReference type="GO" id="GO:0005886">
    <property type="term" value="C:plasma membrane"/>
    <property type="evidence" value="ECO:0007669"/>
    <property type="project" value="UniProtKB-SubCell"/>
</dbReference>
<dbReference type="PANTHER" id="PTHR47019:SF1">
    <property type="entry name" value="LIPID II FLIPPASE MURJ"/>
    <property type="match status" value="1"/>
</dbReference>
<keyword evidence="6 8" id="KW-1133">Transmembrane helix</keyword>
<feature type="transmembrane region" description="Helical" evidence="8">
    <location>
        <begin position="28"/>
        <end position="50"/>
    </location>
</feature>
<dbReference type="RefSeq" id="WP_130345094.1">
    <property type="nucleotide sequence ID" value="NZ_SGWQ01000005.1"/>
</dbReference>
<feature type="transmembrane region" description="Helical" evidence="8">
    <location>
        <begin position="296"/>
        <end position="318"/>
    </location>
</feature>
<protein>
    <submittedName>
        <fullName evidence="9">Putative peptidoglycan lipid II flippase</fullName>
    </submittedName>
</protein>
<evidence type="ECO:0000256" key="1">
    <source>
        <dbReference type="ARBA" id="ARBA00004651"/>
    </source>
</evidence>
<keyword evidence="2" id="KW-1003">Cell membrane</keyword>
<feature type="transmembrane region" description="Helical" evidence="8">
    <location>
        <begin position="411"/>
        <end position="431"/>
    </location>
</feature>
<evidence type="ECO:0000256" key="8">
    <source>
        <dbReference type="SAM" id="Phobius"/>
    </source>
</evidence>
<gene>
    <name evidence="9" type="ORF">EV193_105178</name>
</gene>